<reference evidence="2 3" key="1">
    <citation type="submission" date="2024-10" db="EMBL/GenBank/DDBJ databases">
        <title>Updated reference genomes for cyclostephanoid diatoms.</title>
        <authorList>
            <person name="Roberts W.R."/>
            <person name="Alverson A.J."/>
        </authorList>
    </citation>
    <scope>NUCLEOTIDE SEQUENCE [LARGE SCALE GENOMIC DNA]</scope>
    <source>
        <strain evidence="2 3">AJA276-08</strain>
    </source>
</reference>
<dbReference type="EMBL" id="JALLAZ020001256">
    <property type="protein sequence ID" value="KAL3777918.1"/>
    <property type="molecule type" value="Genomic_DNA"/>
</dbReference>
<keyword evidence="3" id="KW-1185">Reference proteome</keyword>
<accession>A0ABD3NR61</accession>
<dbReference type="AlphaFoldDB" id="A0ABD3NR61"/>
<evidence type="ECO:0000313" key="2">
    <source>
        <dbReference type="EMBL" id="KAL3777918.1"/>
    </source>
</evidence>
<comment type="caution">
    <text evidence="2">The sequence shown here is derived from an EMBL/GenBank/DDBJ whole genome shotgun (WGS) entry which is preliminary data.</text>
</comment>
<evidence type="ECO:0000313" key="3">
    <source>
        <dbReference type="Proteomes" id="UP001530315"/>
    </source>
</evidence>
<evidence type="ECO:0000256" key="1">
    <source>
        <dbReference type="PROSITE-ProRule" id="PRU10141"/>
    </source>
</evidence>
<feature type="binding site" evidence="1">
    <location>
        <position position="39"/>
    </location>
    <ligand>
        <name>ATP</name>
        <dbReference type="ChEBI" id="CHEBI:30616"/>
    </ligand>
</feature>
<keyword evidence="1" id="KW-0067">ATP-binding</keyword>
<dbReference type="Proteomes" id="UP001530315">
    <property type="component" value="Unassembled WGS sequence"/>
</dbReference>
<gene>
    <name evidence="2" type="ORF">ACHAW5_007824</name>
</gene>
<protein>
    <recommendedName>
        <fullName evidence="4">Protein kinase domain-containing protein</fullName>
    </recommendedName>
</protein>
<organism evidence="2 3">
    <name type="scientific">Stephanodiscus triporus</name>
    <dbReference type="NCBI Taxonomy" id="2934178"/>
    <lineage>
        <taxon>Eukaryota</taxon>
        <taxon>Sar</taxon>
        <taxon>Stramenopiles</taxon>
        <taxon>Ochrophyta</taxon>
        <taxon>Bacillariophyta</taxon>
        <taxon>Coscinodiscophyceae</taxon>
        <taxon>Thalassiosirophycidae</taxon>
        <taxon>Stephanodiscales</taxon>
        <taxon>Stephanodiscaceae</taxon>
        <taxon>Stephanodiscus</taxon>
    </lineage>
</organism>
<evidence type="ECO:0008006" key="4">
    <source>
        <dbReference type="Google" id="ProtNLM"/>
    </source>
</evidence>
<keyword evidence="1" id="KW-0547">Nucleotide-binding</keyword>
<dbReference type="SUPFAM" id="SSF56112">
    <property type="entry name" value="Protein kinase-like (PK-like)"/>
    <property type="match status" value="1"/>
</dbReference>
<dbReference type="Gene3D" id="3.30.200.20">
    <property type="entry name" value="Phosphorylase Kinase, domain 1"/>
    <property type="match status" value="1"/>
</dbReference>
<sequence length="66" mass="7622">MELKKRVGDYELGEVLGEGTYATVRRARHFKSGLEFAIKCIDRQQVEKEHMAKQLKKGKSCVVFCF</sequence>
<dbReference type="InterPro" id="IPR017441">
    <property type="entry name" value="Protein_kinase_ATP_BS"/>
</dbReference>
<dbReference type="GO" id="GO:0005524">
    <property type="term" value="F:ATP binding"/>
    <property type="evidence" value="ECO:0007669"/>
    <property type="project" value="UniProtKB-UniRule"/>
</dbReference>
<dbReference type="InterPro" id="IPR011009">
    <property type="entry name" value="Kinase-like_dom_sf"/>
</dbReference>
<proteinExistence type="predicted"/>
<dbReference type="PROSITE" id="PS00107">
    <property type="entry name" value="PROTEIN_KINASE_ATP"/>
    <property type="match status" value="1"/>
</dbReference>
<name>A0ABD3NR61_9STRA</name>